<keyword evidence="2" id="KW-1185">Reference proteome</keyword>
<name>F9YTU3_CAPCC</name>
<accession>F9YTU3</accession>
<evidence type="ECO:0000313" key="1">
    <source>
        <dbReference type="EMBL" id="AEK22877.1"/>
    </source>
</evidence>
<evidence type="ECO:0000313" key="2">
    <source>
        <dbReference type="Proteomes" id="UP000008895"/>
    </source>
</evidence>
<dbReference type="HOGENOM" id="CLU_2506604_0_0_10"/>
<reference evidence="1 2" key="1">
    <citation type="journal article" date="2011" name="J. Bacteriol.">
        <title>Complete genome sequence of the dog commensal and human pathogen Capnocytophaga canimorsus strain 5.</title>
        <authorList>
            <person name="Manfredi P."/>
            <person name="Pagni M."/>
            <person name="Cornelis G.R."/>
        </authorList>
    </citation>
    <scope>NUCLEOTIDE SEQUENCE [LARGE SCALE GENOMIC DNA]</scope>
    <source>
        <strain evidence="2">5</strain>
    </source>
</reference>
<dbReference type="Proteomes" id="UP000008895">
    <property type="component" value="Chromosome"/>
</dbReference>
<gene>
    <name evidence="1" type="ordered locus">Ccan_07590</name>
</gene>
<dbReference type="STRING" id="860228.Ccan_07590"/>
<dbReference type="eggNOG" id="COG3039">
    <property type="taxonomic scope" value="Bacteria"/>
</dbReference>
<organism evidence="1 2">
    <name type="scientific">Capnocytophaga canimorsus (strain 5)</name>
    <dbReference type="NCBI Taxonomy" id="860228"/>
    <lineage>
        <taxon>Bacteria</taxon>
        <taxon>Pseudomonadati</taxon>
        <taxon>Bacteroidota</taxon>
        <taxon>Flavobacteriia</taxon>
        <taxon>Flavobacteriales</taxon>
        <taxon>Flavobacteriaceae</taxon>
        <taxon>Capnocytophaga</taxon>
    </lineage>
</organism>
<dbReference type="EMBL" id="CP002113">
    <property type="protein sequence ID" value="AEK22877.1"/>
    <property type="molecule type" value="Genomic_DNA"/>
</dbReference>
<dbReference type="KEGG" id="ccm:Ccan_07590"/>
<proteinExistence type="predicted"/>
<sequence length="85" mass="9722">MIILYIRFMKRTKTLSAMSFVAYDVERRTRKGSFYAQVDTIIDWNPISAIIDKHYQKGLPPRAKNPMTDSCCSKCCSSECGTECT</sequence>
<dbReference type="AlphaFoldDB" id="F9YTU3"/>
<protein>
    <submittedName>
        <fullName evidence="1">Uncharacterized protein</fullName>
    </submittedName>
</protein>